<dbReference type="AlphaFoldDB" id="A0A915KEC3"/>
<proteinExistence type="predicted"/>
<organism evidence="1 2">
    <name type="scientific">Romanomermis culicivorax</name>
    <name type="common">Nematode worm</name>
    <dbReference type="NCBI Taxonomy" id="13658"/>
    <lineage>
        <taxon>Eukaryota</taxon>
        <taxon>Metazoa</taxon>
        <taxon>Ecdysozoa</taxon>
        <taxon>Nematoda</taxon>
        <taxon>Enoplea</taxon>
        <taxon>Dorylaimia</taxon>
        <taxon>Mermithida</taxon>
        <taxon>Mermithoidea</taxon>
        <taxon>Mermithidae</taxon>
        <taxon>Romanomermis</taxon>
    </lineage>
</organism>
<keyword evidence="1" id="KW-1185">Reference proteome</keyword>
<accession>A0A915KEC3</accession>
<name>A0A915KEC3_ROMCU</name>
<protein>
    <submittedName>
        <fullName evidence="2">Uncharacterized protein</fullName>
    </submittedName>
</protein>
<evidence type="ECO:0000313" key="1">
    <source>
        <dbReference type="Proteomes" id="UP000887565"/>
    </source>
</evidence>
<dbReference type="Proteomes" id="UP000887565">
    <property type="component" value="Unplaced"/>
</dbReference>
<reference evidence="2" key="1">
    <citation type="submission" date="2022-11" db="UniProtKB">
        <authorList>
            <consortium name="WormBaseParasite"/>
        </authorList>
    </citation>
    <scope>IDENTIFICATION</scope>
</reference>
<sequence>MFERFGQPNGENITHDLSSKPRNHKFLALSAEQVQCKGPAGAGCELLYFVLRAPADAGVAISTPSEFSEQVLTGANVITYDATNY</sequence>
<evidence type="ECO:0000313" key="2">
    <source>
        <dbReference type="WBParaSite" id="nRc.2.0.1.t37143-RA"/>
    </source>
</evidence>
<dbReference type="WBParaSite" id="nRc.2.0.1.t37143-RA">
    <property type="protein sequence ID" value="nRc.2.0.1.t37143-RA"/>
    <property type="gene ID" value="nRc.2.0.1.g37143"/>
</dbReference>